<proteinExistence type="predicted"/>
<keyword evidence="2" id="KW-1185">Reference proteome</keyword>
<name>A0ABV6V6L1_9ACTN</name>
<dbReference type="Pfam" id="PF14012">
    <property type="entry name" value="DUF4229"/>
    <property type="match status" value="1"/>
</dbReference>
<organism evidence="1 2">
    <name type="scientific">Streptacidiphilus alkalitolerans</name>
    <dbReference type="NCBI Taxonomy" id="3342712"/>
    <lineage>
        <taxon>Bacteria</taxon>
        <taxon>Bacillati</taxon>
        <taxon>Actinomycetota</taxon>
        <taxon>Actinomycetes</taxon>
        <taxon>Kitasatosporales</taxon>
        <taxon>Streptomycetaceae</taxon>
        <taxon>Streptacidiphilus</taxon>
    </lineage>
</organism>
<sequence>MSSKSHATLRYTSMRVSMFGACFFVALMLAHFKILPVMAGGAGVLLLLMISLLVSGLLSYVLLSKQRDQVSEQISTGINQRRAKNGGGMKQRIAAQNAAEDALDDAVRAEQGTA</sequence>
<protein>
    <submittedName>
        <fullName evidence="1">DUF4229 domain-containing protein</fullName>
    </submittedName>
</protein>
<dbReference type="Proteomes" id="UP001592582">
    <property type="component" value="Unassembled WGS sequence"/>
</dbReference>
<evidence type="ECO:0000313" key="1">
    <source>
        <dbReference type="EMBL" id="MFC1409360.1"/>
    </source>
</evidence>
<dbReference type="EMBL" id="JBHEZX010000003">
    <property type="protein sequence ID" value="MFC1409360.1"/>
    <property type="molecule type" value="Genomic_DNA"/>
</dbReference>
<reference evidence="1 2" key="1">
    <citation type="submission" date="2024-09" db="EMBL/GenBank/DDBJ databases">
        <authorList>
            <person name="Lee S.D."/>
        </authorList>
    </citation>
    <scope>NUCLEOTIDE SEQUENCE [LARGE SCALE GENOMIC DNA]</scope>
    <source>
        <strain evidence="1 2">N1-1</strain>
    </source>
</reference>
<accession>A0ABV6V6L1</accession>
<evidence type="ECO:0000313" key="2">
    <source>
        <dbReference type="Proteomes" id="UP001592582"/>
    </source>
</evidence>
<gene>
    <name evidence="1" type="ORF">ACEZDG_08705</name>
</gene>
<dbReference type="InterPro" id="IPR025323">
    <property type="entry name" value="DUF4229"/>
</dbReference>
<comment type="caution">
    <text evidence="1">The sequence shown here is derived from an EMBL/GenBank/DDBJ whole genome shotgun (WGS) entry which is preliminary data.</text>
</comment>